<dbReference type="RefSeq" id="WP_091711795.1">
    <property type="nucleotide sequence ID" value="NZ_FOSH01000003.1"/>
</dbReference>
<feature type="domain" description="Sucrose phosphatase-like" evidence="2">
    <location>
        <begin position="6"/>
        <end position="272"/>
    </location>
</feature>
<keyword evidence="4" id="KW-1185">Reference proteome</keyword>
<dbReference type="GO" id="GO:0000287">
    <property type="term" value="F:magnesium ion binding"/>
    <property type="evidence" value="ECO:0007669"/>
    <property type="project" value="UniProtKB-ARBA"/>
</dbReference>
<evidence type="ECO:0000256" key="1">
    <source>
        <dbReference type="ARBA" id="ARBA00022801"/>
    </source>
</evidence>
<dbReference type="Gene3D" id="3.90.1070.10">
    <property type="match status" value="1"/>
</dbReference>
<accession>A0A1I3VQJ7</accession>
<dbReference type="InterPro" id="IPR051518">
    <property type="entry name" value="Sucrose_Phosphatase"/>
</dbReference>
<gene>
    <name evidence="3" type="ORF">SAMN04488079_103174</name>
</gene>
<dbReference type="Pfam" id="PF05116">
    <property type="entry name" value="S6PP"/>
    <property type="match status" value="1"/>
</dbReference>
<protein>
    <recommendedName>
        <fullName evidence="2">Sucrose phosphatase-like domain-containing protein</fullName>
    </recommendedName>
</protein>
<reference evidence="4" key="1">
    <citation type="submission" date="2016-10" db="EMBL/GenBank/DDBJ databases">
        <authorList>
            <person name="Varghese N."/>
            <person name="Submissions S."/>
        </authorList>
    </citation>
    <scope>NUCLEOTIDE SEQUENCE [LARGE SCALE GENOMIC DNA]</scope>
    <source>
        <strain evidence="4">DSM 11578</strain>
    </source>
</reference>
<dbReference type="AlphaFoldDB" id="A0A1I3VQJ7"/>
<dbReference type="SUPFAM" id="SSF56784">
    <property type="entry name" value="HAD-like"/>
    <property type="match status" value="1"/>
</dbReference>
<dbReference type="SFLD" id="SFLDS00003">
    <property type="entry name" value="Haloacid_Dehalogenase"/>
    <property type="match status" value="1"/>
</dbReference>
<dbReference type="NCBIfam" id="TIGR01484">
    <property type="entry name" value="HAD-SF-IIB"/>
    <property type="match status" value="1"/>
</dbReference>
<evidence type="ECO:0000259" key="2">
    <source>
        <dbReference type="Pfam" id="PF05116"/>
    </source>
</evidence>
<sequence length="286" mass="31941">MMTQAKVLLCTDMDRTIIPNGFQPEPADARKSFSSFCEREDVKLAYVTGRHVSLVKRAIKNYALPIPDFAITDVGTKIYQIGKGSWQQMADWEAEIDKDWNGKTHAQLKQILRPIKELRLQESTKQNTHKLSYYLPLYMDKDTIITRIEAFLKDANVAASILWSVDEPKNIGLLDVLPEHATKLHAIEFLQEKLGYELDEVIFAGDSGNDLPVLTSHIPSILVDNASAEIKQAAVELSKHNGNTEALFLASSDHSENNGNYSAGVLQGVAHFAPHFFMPTNKESSS</sequence>
<dbReference type="InterPro" id="IPR023214">
    <property type="entry name" value="HAD_sf"/>
</dbReference>
<name>A0A1I3VQJ7_9GAMM</name>
<dbReference type="STRING" id="45496.SAMN04488079_103174"/>
<dbReference type="Proteomes" id="UP000198924">
    <property type="component" value="Unassembled WGS sequence"/>
</dbReference>
<dbReference type="InterPro" id="IPR006379">
    <property type="entry name" value="HAD-SF_hydro_IIB"/>
</dbReference>
<keyword evidence="1" id="KW-0378">Hydrolase</keyword>
<dbReference type="GO" id="GO:0016791">
    <property type="term" value="F:phosphatase activity"/>
    <property type="evidence" value="ECO:0007669"/>
    <property type="project" value="UniProtKB-ARBA"/>
</dbReference>
<dbReference type="SFLD" id="SFLDG01140">
    <property type="entry name" value="C2.B:_Phosphomannomutase_and_P"/>
    <property type="match status" value="1"/>
</dbReference>
<proteinExistence type="predicted"/>
<dbReference type="InterPro" id="IPR006380">
    <property type="entry name" value="SPP-like_dom"/>
</dbReference>
<dbReference type="PANTHER" id="PTHR46521:SF4">
    <property type="entry name" value="SUCROSE-PHOSPHATASE 2-RELATED"/>
    <property type="match status" value="1"/>
</dbReference>
<dbReference type="PANTHER" id="PTHR46521">
    <property type="entry name" value="SUCROSE-PHOSPHATASE 2-RELATED"/>
    <property type="match status" value="1"/>
</dbReference>
<dbReference type="EMBL" id="FOSH01000003">
    <property type="protein sequence ID" value="SFJ97668.1"/>
    <property type="molecule type" value="Genomic_DNA"/>
</dbReference>
<dbReference type="Gene3D" id="3.40.50.1000">
    <property type="entry name" value="HAD superfamily/HAD-like"/>
    <property type="match status" value="1"/>
</dbReference>
<evidence type="ECO:0000313" key="3">
    <source>
        <dbReference type="EMBL" id="SFJ97668.1"/>
    </source>
</evidence>
<evidence type="ECO:0000313" key="4">
    <source>
        <dbReference type="Proteomes" id="UP000198924"/>
    </source>
</evidence>
<organism evidence="3 4">
    <name type="scientific">Methylophaga sulfidovorans</name>
    <dbReference type="NCBI Taxonomy" id="45496"/>
    <lineage>
        <taxon>Bacteria</taxon>
        <taxon>Pseudomonadati</taxon>
        <taxon>Pseudomonadota</taxon>
        <taxon>Gammaproteobacteria</taxon>
        <taxon>Thiotrichales</taxon>
        <taxon>Piscirickettsiaceae</taxon>
        <taxon>Methylophaga</taxon>
    </lineage>
</organism>
<dbReference type="InterPro" id="IPR036412">
    <property type="entry name" value="HAD-like_sf"/>
</dbReference>
<dbReference type="OrthoDB" id="9815690at2"/>
<dbReference type="SFLD" id="SFLDG01141">
    <property type="entry name" value="C2.B.1:_Sucrose_Phosphatase_Li"/>
    <property type="match status" value="1"/>
</dbReference>